<name>G8TT03_SULAD</name>
<keyword evidence="1" id="KW-0812">Transmembrane</keyword>
<evidence type="ECO:0000313" key="3">
    <source>
        <dbReference type="EMBL" id="AEW05618.1"/>
    </source>
</evidence>
<dbReference type="GO" id="GO:0016989">
    <property type="term" value="F:sigma factor antagonist activity"/>
    <property type="evidence" value="ECO:0007669"/>
    <property type="project" value="TreeGrafter"/>
</dbReference>
<evidence type="ECO:0000313" key="4">
    <source>
        <dbReference type="Proteomes" id="UP000005439"/>
    </source>
</evidence>
<keyword evidence="4" id="KW-1185">Reference proteome</keyword>
<dbReference type="GO" id="GO:0005886">
    <property type="term" value="C:plasma membrane"/>
    <property type="evidence" value="ECO:0007669"/>
    <property type="project" value="InterPro"/>
</dbReference>
<gene>
    <name evidence="3" type="ordered locus">Sulac_2132</name>
</gene>
<dbReference type="InterPro" id="IPR051474">
    <property type="entry name" value="Anti-sigma-K/W_factor"/>
</dbReference>
<dbReference type="STRING" id="679936.Sulac_2132"/>
<keyword evidence="1" id="KW-1133">Transmembrane helix</keyword>
<accession>G8TT03</accession>
<reference evidence="3 4" key="2">
    <citation type="journal article" date="2012" name="Stand. Genomic Sci.">
        <title>Complete genome sequence of the moderately thermophilic mineral-sulfide-oxidizing firmicute Sulfobacillus acidophilus type strain (NAL(T)).</title>
        <authorList>
            <person name="Anderson I."/>
            <person name="Chertkov O."/>
            <person name="Chen A."/>
            <person name="Saunders E."/>
            <person name="Lapidus A."/>
            <person name="Nolan M."/>
            <person name="Lucas S."/>
            <person name="Hammon N."/>
            <person name="Deshpande S."/>
            <person name="Cheng J.F."/>
            <person name="Han C."/>
            <person name="Tapia R."/>
            <person name="Goodwin L.A."/>
            <person name="Pitluck S."/>
            <person name="Liolios K."/>
            <person name="Pagani I."/>
            <person name="Ivanova N."/>
            <person name="Mikhailova N."/>
            <person name="Pati A."/>
            <person name="Palaniappan K."/>
            <person name="Land M."/>
            <person name="Pan C."/>
            <person name="Rohde M."/>
            <person name="Pukall R."/>
            <person name="Goker M."/>
            <person name="Detter J.C."/>
            <person name="Woyke T."/>
            <person name="Bristow J."/>
            <person name="Eisen J.A."/>
            <person name="Markowitz V."/>
            <person name="Hugenholtz P."/>
            <person name="Kyrpides N.C."/>
            <person name="Klenk H.P."/>
            <person name="Mavromatis K."/>
        </authorList>
    </citation>
    <scope>NUCLEOTIDE SEQUENCE [LARGE SCALE GENOMIC DNA]</scope>
    <source>
        <strain evidence="4">ATCC 700253 / DSM 10332 / NAL</strain>
    </source>
</reference>
<evidence type="ECO:0000256" key="1">
    <source>
        <dbReference type="SAM" id="Phobius"/>
    </source>
</evidence>
<protein>
    <submittedName>
        <fullName evidence="3">Anti-sigma-K factor RskA</fullName>
    </submittedName>
</protein>
<dbReference type="HOGENOM" id="CLU_1239599_0_0_9"/>
<dbReference type="KEGG" id="sap:Sulac_2132"/>
<dbReference type="InterPro" id="IPR018764">
    <property type="entry name" value="RskA_C"/>
</dbReference>
<dbReference type="PANTHER" id="PTHR37461">
    <property type="entry name" value="ANTI-SIGMA-K FACTOR RSKA"/>
    <property type="match status" value="1"/>
</dbReference>
<dbReference type="PATRIC" id="fig|679936.5.peg.2198"/>
<dbReference type="Pfam" id="PF10099">
    <property type="entry name" value="RskA_C"/>
    <property type="match status" value="1"/>
</dbReference>
<sequence>MAMTHDDIQLNLPIWAASGLPTDDQDAILSHLEACKECRSAWQDYQAILSHLQPTTVEPDWQGHAAMREAFQARLQGTGSPTRRRFRVGPWLGWAAAVILAVSGWGVAYRYHQEALQKDAILALMSQGQVVELSSPVSGAYHAVLVVRGNRAVIWATHLPSLPPAHVYEGWWIVRGKPLPAGLFTKRPDVLPPRPRNASVFAITVEPAGGTAQPTSPVLVMGTVR</sequence>
<feature type="transmembrane region" description="Helical" evidence="1">
    <location>
        <begin position="91"/>
        <end position="111"/>
    </location>
</feature>
<proteinExistence type="predicted"/>
<keyword evidence="1" id="KW-0472">Membrane</keyword>
<dbReference type="EMBL" id="CP003179">
    <property type="protein sequence ID" value="AEW05618.1"/>
    <property type="molecule type" value="Genomic_DNA"/>
</dbReference>
<evidence type="ECO:0000259" key="2">
    <source>
        <dbReference type="Pfam" id="PF10099"/>
    </source>
</evidence>
<reference evidence="4" key="1">
    <citation type="submission" date="2011-12" db="EMBL/GenBank/DDBJ databases">
        <title>The complete genome of chromosome of Sulfobacillus acidophilus DSM 10332.</title>
        <authorList>
            <person name="Lucas S."/>
            <person name="Han J."/>
            <person name="Lapidus A."/>
            <person name="Bruce D."/>
            <person name="Goodwin L."/>
            <person name="Pitluck S."/>
            <person name="Peters L."/>
            <person name="Kyrpides N."/>
            <person name="Mavromatis K."/>
            <person name="Ivanova N."/>
            <person name="Mikhailova N."/>
            <person name="Chertkov O."/>
            <person name="Saunders E."/>
            <person name="Detter J.C."/>
            <person name="Tapia R."/>
            <person name="Han C."/>
            <person name="Land M."/>
            <person name="Hauser L."/>
            <person name="Markowitz V."/>
            <person name="Cheng J.-F."/>
            <person name="Hugenholtz P."/>
            <person name="Woyke T."/>
            <person name="Wu D."/>
            <person name="Pukall R."/>
            <person name="Gehrich-Schroeter G."/>
            <person name="Schneider S."/>
            <person name="Klenk H.-P."/>
            <person name="Eisen J.A."/>
        </authorList>
    </citation>
    <scope>NUCLEOTIDE SEQUENCE [LARGE SCALE GENOMIC DNA]</scope>
    <source>
        <strain evidence="4">ATCC 700253 / DSM 10332 / NAL</strain>
    </source>
</reference>
<organism evidence="3 4">
    <name type="scientific">Sulfobacillus acidophilus (strain ATCC 700253 / DSM 10332 / NAL)</name>
    <dbReference type="NCBI Taxonomy" id="679936"/>
    <lineage>
        <taxon>Bacteria</taxon>
        <taxon>Bacillati</taxon>
        <taxon>Bacillota</taxon>
        <taxon>Clostridia</taxon>
        <taxon>Eubacteriales</taxon>
        <taxon>Clostridiales Family XVII. Incertae Sedis</taxon>
        <taxon>Sulfobacillus</taxon>
    </lineage>
</organism>
<dbReference type="PANTHER" id="PTHR37461:SF1">
    <property type="entry name" value="ANTI-SIGMA-K FACTOR RSKA"/>
    <property type="match status" value="1"/>
</dbReference>
<dbReference type="GO" id="GO:0006417">
    <property type="term" value="P:regulation of translation"/>
    <property type="evidence" value="ECO:0007669"/>
    <property type="project" value="TreeGrafter"/>
</dbReference>
<dbReference type="AlphaFoldDB" id="G8TT03"/>
<feature type="domain" description="Anti-sigma K factor RskA C-terminal" evidence="2">
    <location>
        <begin position="92"/>
        <end position="217"/>
    </location>
</feature>
<dbReference type="Proteomes" id="UP000005439">
    <property type="component" value="Chromosome"/>
</dbReference>